<feature type="region of interest" description="Disordered" evidence="1">
    <location>
        <begin position="22"/>
        <end position="51"/>
    </location>
</feature>
<keyword evidence="3" id="KW-1185">Reference proteome</keyword>
<proteinExistence type="predicted"/>
<feature type="compositionally biased region" description="Low complexity" evidence="1">
    <location>
        <begin position="26"/>
        <end position="44"/>
    </location>
</feature>
<dbReference type="Proteomes" id="UP001341840">
    <property type="component" value="Unassembled WGS sequence"/>
</dbReference>
<name>A0ABU6WA35_9FABA</name>
<organism evidence="2 3">
    <name type="scientific">Stylosanthes scabra</name>
    <dbReference type="NCBI Taxonomy" id="79078"/>
    <lineage>
        <taxon>Eukaryota</taxon>
        <taxon>Viridiplantae</taxon>
        <taxon>Streptophyta</taxon>
        <taxon>Embryophyta</taxon>
        <taxon>Tracheophyta</taxon>
        <taxon>Spermatophyta</taxon>
        <taxon>Magnoliopsida</taxon>
        <taxon>eudicotyledons</taxon>
        <taxon>Gunneridae</taxon>
        <taxon>Pentapetalae</taxon>
        <taxon>rosids</taxon>
        <taxon>fabids</taxon>
        <taxon>Fabales</taxon>
        <taxon>Fabaceae</taxon>
        <taxon>Papilionoideae</taxon>
        <taxon>50 kb inversion clade</taxon>
        <taxon>dalbergioids sensu lato</taxon>
        <taxon>Dalbergieae</taxon>
        <taxon>Pterocarpus clade</taxon>
        <taxon>Stylosanthes</taxon>
    </lineage>
</organism>
<reference evidence="2 3" key="1">
    <citation type="journal article" date="2023" name="Plants (Basel)">
        <title>Bridging the Gap: Combining Genomics and Transcriptomics Approaches to Understand Stylosanthes scabra, an Orphan Legume from the Brazilian Caatinga.</title>
        <authorList>
            <person name="Ferreira-Neto J.R.C."/>
            <person name="da Silva M.D."/>
            <person name="Binneck E."/>
            <person name="de Melo N.F."/>
            <person name="da Silva R.H."/>
            <person name="de Melo A.L.T.M."/>
            <person name="Pandolfi V."/>
            <person name="Bustamante F.O."/>
            <person name="Brasileiro-Vidal A.C."/>
            <person name="Benko-Iseppon A.M."/>
        </authorList>
    </citation>
    <scope>NUCLEOTIDE SEQUENCE [LARGE SCALE GENOMIC DNA]</scope>
    <source>
        <tissue evidence="2">Leaves</tissue>
    </source>
</reference>
<sequence>MAALHCPHDGIVISTATEKLPQPCLSSTSLSNSYLPPSSSQTSNGGEHQRQRLSLLLRRWRSRMTKAPSPSCTTALFSFPLFSSLRQIPIA</sequence>
<gene>
    <name evidence="2" type="ORF">PIB30_025474</name>
</gene>
<accession>A0ABU6WA35</accession>
<evidence type="ECO:0000256" key="1">
    <source>
        <dbReference type="SAM" id="MobiDB-lite"/>
    </source>
</evidence>
<evidence type="ECO:0000313" key="3">
    <source>
        <dbReference type="Proteomes" id="UP001341840"/>
    </source>
</evidence>
<comment type="caution">
    <text evidence="2">The sequence shown here is derived from an EMBL/GenBank/DDBJ whole genome shotgun (WGS) entry which is preliminary data.</text>
</comment>
<protein>
    <submittedName>
        <fullName evidence="2">Uncharacterized protein</fullName>
    </submittedName>
</protein>
<evidence type="ECO:0000313" key="2">
    <source>
        <dbReference type="EMBL" id="MED6182095.1"/>
    </source>
</evidence>
<dbReference type="EMBL" id="JASCZI010181336">
    <property type="protein sequence ID" value="MED6182095.1"/>
    <property type="molecule type" value="Genomic_DNA"/>
</dbReference>